<feature type="coiled-coil region" evidence="1">
    <location>
        <begin position="33"/>
        <end position="67"/>
    </location>
</feature>
<protein>
    <submittedName>
        <fullName evidence="2">Uncharacterized protein</fullName>
    </submittedName>
</protein>
<accession>A0A1V3ITG0</accession>
<dbReference type="EMBL" id="MLHK01000032">
    <property type="protein sequence ID" value="OOF45453.1"/>
    <property type="molecule type" value="Genomic_DNA"/>
</dbReference>
<sequence length="231" mass="26817">MTLQNPEKQAELEKLIAELNKNNQAFLAVQDKALTIKSNIERNQKMIEALEQENQEAQKEIDNLQVSDTGEINFDGFDEVSELVSKNTLKINALNKVITKFDAKLKLLLITEYKAFSDNSISIKTKALDLVAQEFMEEFFKSKSMKKINEIYSVLFENKSSVLFGNYINYDYRDAFLNFFVSKIKTHLDEKLDISHLKINIPEIKFTIPTQGDSSWQKREYIRELEELANQ</sequence>
<reference evidence="2 3" key="1">
    <citation type="submission" date="2016-10" db="EMBL/GenBank/DDBJ databases">
        <title>Rodentibacter gen. nov. and new species.</title>
        <authorList>
            <person name="Christensen H."/>
        </authorList>
    </citation>
    <scope>NUCLEOTIDE SEQUENCE [LARGE SCALE GENOMIC DNA]</scope>
    <source>
        <strain evidence="2 3">H1983213011</strain>
    </source>
</reference>
<name>A0A1V3ITG0_9PAST</name>
<dbReference type="Proteomes" id="UP000188728">
    <property type="component" value="Unassembled WGS sequence"/>
</dbReference>
<gene>
    <name evidence="2" type="ORF">BKK51_06440</name>
</gene>
<dbReference type="AlphaFoldDB" id="A0A1V3ITG0"/>
<organism evidence="2 3">
    <name type="scientific">Rodentibacter trehalosifermentans</name>
    <dbReference type="NCBI Taxonomy" id="1908263"/>
    <lineage>
        <taxon>Bacteria</taxon>
        <taxon>Pseudomonadati</taxon>
        <taxon>Pseudomonadota</taxon>
        <taxon>Gammaproteobacteria</taxon>
        <taxon>Pasteurellales</taxon>
        <taxon>Pasteurellaceae</taxon>
        <taxon>Rodentibacter</taxon>
    </lineage>
</organism>
<keyword evidence="1" id="KW-0175">Coiled coil</keyword>
<proteinExistence type="predicted"/>
<evidence type="ECO:0000313" key="3">
    <source>
        <dbReference type="Proteomes" id="UP000188728"/>
    </source>
</evidence>
<evidence type="ECO:0000256" key="1">
    <source>
        <dbReference type="SAM" id="Coils"/>
    </source>
</evidence>
<comment type="caution">
    <text evidence="2">The sequence shown here is derived from an EMBL/GenBank/DDBJ whole genome shotgun (WGS) entry which is preliminary data.</text>
</comment>
<dbReference type="RefSeq" id="WP_077421357.1">
    <property type="nucleotide sequence ID" value="NZ_MLHK01000032.1"/>
</dbReference>
<evidence type="ECO:0000313" key="2">
    <source>
        <dbReference type="EMBL" id="OOF45453.1"/>
    </source>
</evidence>